<evidence type="ECO:0000256" key="1">
    <source>
        <dbReference type="SAM" id="Phobius"/>
    </source>
</evidence>
<organism evidence="2 3">
    <name type="scientific">Paenibacillus endophyticus</name>
    <dbReference type="NCBI Taxonomy" id="1294268"/>
    <lineage>
        <taxon>Bacteria</taxon>
        <taxon>Bacillati</taxon>
        <taxon>Bacillota</taxon>
        <taxon>Bacilli</taxon>
        <taxon>Bacillales</taxon>
        <taxon>Paenibacillaceae</taxon>
        <taxon>Paenibacillus</taxon>
    </lineage>
</organism>
<keyword evidence="1" id="KW-0472">Membrane</keyword>
<dbReference type="GO" id="GO:0008168">
    <property type="term" value="F:methyltransferase activity"/>
    <property type="evidence" value="ECO:0007669"/>
    <property type="project" value="UniProtKB-KW"/>
</dbReference>
<dbReference type="GO" id="GO:0032259">
    <property type="term" value="P:methylation"/>
    <property type="evidence" value="ECO:0007669"/>
    <property type="project" value="UniProtKB-KW"/>
</dbReference>
<gene>
    <name evidence="2" type="ORF">FHS16_002272</name>
</gene>
<reference evidence="2 3" key="1">
    <citation type="submission" date="2020-08" db="EMBL/GenBank/DDBJ databases">
        <title>Genomic Encyclopedia of Type Strains, Phase III (KMG-III): the genomes of soil and plant-associated and newly described type strains.</title>
        <authorList>
            <person name="Whitman W."/>
        </authorList>
    </citation>
    <scope>NUCLEOTIDE SEQUENCE [LARGE SCALE GENOMIC DNA]</scope>
    <source>
        <strain evidence="2 3">CECT 8234</strain>
    </source>
</reference>
<evidence type="ECO:0000313" key="3">
    <source>
        <dbReference type="Proteomes" id="UP000518605"/>
    </source>
</evidence>
<accession>A0A7W5C6Z1</accession>
<feature type="transmembrane region" description="Helical" evidence="1">
    <location>
        <begin position="35"/>
        <end position="59"/>
    </location>
</feature>
<keyword evidence="2" id="KW-0808">Transferase</keyword>
<keyword evidence="1" id="KW-1133">Transmembrane helix</keyword>
<proteinExistence type="predicted"/>
<dbReference type="Proteomes" id="UP000518605">
    <property type="component" value="Unassembled WGS sequence"/>
</dbReference>
<dbReference type="EMBL" id="JACHXW010000005">
    <property type="protein sequence ID" value="MBB3152226.1"/>
    <property type="molecule type" value="Genomic_DNA"/>
</dbReference>
<sequence>MASEKEIQEMKRSLEKLEEQVELLKSQPKGSRSGMASFAIAFVIVFIGILLFIGIFQFISH</sequence>
<dbReference type="RefSeq" id="WP_183561917.1">
    <property type="nucleotide sequence ID" value="NZ_CBCSLB010000003.1"/>
</dbReference>
<protein>
    <submittedName>
        <fullName evidence="2">Tetrahydromethanopterin S-methyltransferase subunit G</fullName>
    </submittedName>
</protein>
<keyword evidence="3" id="KW-1185">Reference proteome</keyword>
<evidence type="ECO:0000313" key="2">
    <source>
        <dbReference type="EMBL" id="MBB3152226.1"/>
    </source>
</evidence>
<keyword evidence="2" id="KW-0489">Methyltransferase</keyword>
<dbReference type="AlphaFoldDB" id="A0A7W5C6Z1"/>
<keyword evidence="1" id="KW-0812">Transmembrane</keyword>
<comment type="caution">
    <text evidence="2">The sequence shown here is derived from an EMBL/GenBank/DDBJ whole genome shotgun (WGS) entry which is preliminary data.</text>
</comment>
<name>A0A7W5C6Z1_9BACL</name>